<dbReference type="Proteomes" id="UP000789920">
    <property type="component" value="Unassembled WGS sequence"/>
</dbReference>
<keyword evidence="2" id="KW-1185">Reference proteome</keyword>
<proteinExistence type="predicted"/>
<feature type="non-terminal residue" evidence="1">
    <location>
        <position position="164"/>
    </location>
</feature>
<reference evidence="1" key="1">
    <citation type="submission" date="2021-06" db="EMBL/GenBank/DDBJ databases">
        <authorList>
            <person name="Kallberg Y."/>
            <person name="Tangrot J."/>
            <person name="Rosling A."/>
        </authorList>
    </citation>
    <scope>NUCLEOTIDE SEQUENCE</scope>
    <source>
        <strain evidence="1">MA461A</strain>
    </source>
</reference>
<evidence type="ECO:0000313" key="2">
    <source>
        <dbReference type="Proteomes" id="UP000789920"/>
    </source>
</evidence>
<name>A0ACA9S091_9GLOM</name>
<protein>
    <submittedName>
        <fullName evidence="1">20662_t:CDS:1</fullName>
    </submittedName>
</protein>
<accession>A0ACA9S091</accession>
<dbReference type="EMBL" id="CAJVQC010082295">
    <property type="protein sequence ID" value="CAG8819438.1"/>
    <property type="molecule type" value="Genomic_DNA"/>
</dbReference>
<comment type="caution">
    <text evidence="1">The sequence shown here is derived from an EMBL/GenBank/DDBJ whole genome shotgun (WGS) entry which is preliminary data.</text>
</comment>
<gene>
    <name evidence="1" type="ORF">RPERSI_LOCUS25133</name>
</gene>
<evidence type="ECO:0000313" key="1">
    <source>
        <dbReference type="EMBL" id="CAG8819438.1"/>
    </source>
</evidence>
<organism evidence="1 2">
    <name type="scientific">Racocetra persica</name>
    <dbReference type="NCBI Taxonomy" id="160502"/>
    <lineage>
        <taxon>Eukaryota</taxon>
        <taxon>Fungi</taxon>
        <taxon>Fungi incertae sedis</taxon>
        <taxon>Mucoromycota</taxon>
        <taxon>Glomeromycotina</taxon>
        <taxon>Glomeromycetes</taxon>
        <taxon>Diversisporales</taxon>
        <taxon>Gigasporaceae</taxon>
        <taxon>Racocetra</taxon>
    </lineage>
</organism>
<sequence length="164" mass="17662">MVEYNVAKVSDIGDGQMKEFTVGGNIKILLSKVNGQIYATSHKCTHYGAPLASGVLSSDGRVTWQGDIHFDPWHGACFNITTGDIEDAPGLDNIQKYKVTIKSDDIYVEADEDTFKNSRRPPKCSSGVPLNDRTVIIIGGGASGNAAAEKLREDGYNGKIIIIS</sequence>